<dbReference type="InterPro" id="IPR032801">
    <property type="entry name" value="PXL2A/B/C"/>
</dbReference>
<dbReference type="PANTHER" id="PTHR42336">
    <property type="entry name" value="THIOREDOXIN DOMAIN-CONTAINING PROTEIN-RELATED"/>
    <property type="match status" value="1"/>
</dbReference>
<proteinExistence type="predicted"/>
<gene>
    <name evidence="2" type="ORF">E8E12_002018</name>
</gene>
<dbReference type="AlphaFoldDB" id="A0A9P4WVC7"/>
<feature type="compositionally biased region" description="Low complexity" evidence="1">
    <location>
        <begin position="27"/>
        <end position="48"/>
    </location>
</feature>
<dbReference type="EMBL" id="SWKV01000013">
    <property type="protein sequence ID" value="KAF3043124.1"/>
    <property type="molecule type" value="Genomic_DNA"/>
</dbReference>
<comment type="caution">
    <text evidence="2">The sequence shown here is derived from an EMBL/GenBank/DDBJ whole genome shotgun (WGS) entry which is preliminary data.</text>
</comment>
<dbReference type="SUPFAM" id="SSF52833">
    <property type="entry name" value="Thioredoxin-like"/>
    <property type="match status" value="1"/>
</dbReference>
<dbReference type="OrthoDB" id="3902588at2759"/>
<sequence length="705" mass="78527">MFAADLSWQVGESVGQRKERKARERLSGTPSVRTSVTSRSSGSGSGSTDRQEWWTAGLNKIKARSSSKSSTKGRPVTSPSSASQQSSNPPPLQPVRETVARDFPAWELELPQHLKEPLSKPAYKFSKSLSPKLPSGGSMDILECDVPELEGDISSRYTHSIVSESSRDHHWEVKTPPAEAMIGFDGVHAYDPYSLASIDTRTSVGSREQREPIALPRADVVSREKRRMIVPRIETRMDEDYSPQEASSPDTARHIEVDPKVAACRPLAQWDSLSPMIPVPSGFRKLSVSRSVKASGTQNNTFVRTRFQRFIQRLESAGPQLVLDRMKESQQESTDSEEDLLEQQLWFLTGFQLQSLGKARLVPKPQCDTGKILELYGNLSEVYQSSAMHPGQMQRVLSDNDVEKELSTMIGQALWKNIWGPFVEDLPDEPKWWWEEEIIIQECLKRQTVLECRSLYAYKRKLTTQMALRKAGLGGVKIPDPFATSESKSSKGSQDSEGGGFANPFANVKWGAPKALASWTTPPPTQNPVQPIPVAGDKAKSAVKLRFPAVDGRPCVVLFLRYCGCPFTEKLFLHLRSLANRHTSIHFVVVSHCTQAATNEWVKKLGGPWMLDIIVDTDRELYALWGLGISSYAHLLNPRNGYNQYMLGKKEGVWGQQVGEGGCRWQMGGAYAIDGRGVVKWSYPMKSVDDPIPIDEGIKELGVVR</sequence>
<protein>
    <submittedName>
        <fullName evidence="2">Uncharacterized protein</fullName>
    </submittedName>
</protein>
<dbReference type="InterPro" id="IPR036249">
    <property type="entry name" value="Thioredoxin-like_sf"/>
</dbReference>
<dbReference type="Pfam" id="PF13911">
    <property type="entry name" value="AhpC-TSA_2"/>
    <property type="match status" value="1"/>
</dbReference>
<keyword evidence="3" id="KW-1185">Reference proteome</keyword>
<accession>A0A9P4WVC7</accession>
<evidence type="ECO:0000256" key="1">
    <source>
        <dbReference type="SAM" id="MobiDB-lite"/>
    </source>
</evidence>
<dbReference type="Proteomes" id="UP000758155">
    <property type="component" value="Unassembled WGS sequence"/>
</dbReference>
<evidence type="ECO:0000313" key="3">
    <source>
        <dbReference type="Proteomes" id="UP000758155"/>
    </source>
</evidence>
<reference evidence="2" key="1">
    <citation type="submission" date="2019-04" db="EMBL/GenBank/DDBJ databases">
        <title>Sequencing of skin fungus with MAO and IRED activity.</title>
        <authorList>
            <person name="Marsaioli A.J."/>
            <person name="Bonatto J.M.C."/>
            <person name="Reis Junior O."/>
        </authorList>
    </citation>
    <scope>NUCLEOTIDE SEQUENCE</scope>
    <source>
        <strain evidence="2">28M1</strain>
    </source>
</reference>
<feature type="compositionally biased region" description="Basic and acidic residues" evidence="1">
    <location>
        <begin position="15"/>
        <end position="26"/>
    </location>
</feature>
<evidence type="ECO:0000313" key="2">
    <source>
        <dbReference type="EMBL" id="KAF3043124.1"/>
    </source>
</evidence>
<dbReference type="PANTHER" id="PTHR42336:SF2">
    <property type="entry name" value="THIOREDOXIN DOMAIN-CONTAINING PROTEIN"/>
    <property type="match status" value="1"/>
</dbReference>
<feature type="region of interest" description="Disordered" evidence="1">
    <location>
        <begin position="1"/>
        <end position="95"/>
    </location>
</feature>
<organism evidence="2 3">
    <name type="scientific">Didymella heteroderae</name>
    <dbReference type="NCBI Taxonomy" id="1769908"/>
    <lineage>
        <taxon>Eukaryota</taxon>
        <taxon>Fungi</taxon>
        <taxon>Dikarya</taxon>
        <taxon>Ascomycota</taxon>
        <taxon>Pezizomycotina</taxon>
        <taxon>Dothideomycetes</taxon>
        <taxon>Pleosporomycetidae</taxon>
        <taxon>Pleosporales</taxon>
        <taxon>Pleosporineae</taxon>
        <taxon>Didymellaceae</taxon>
        <taxon>Didymella</taxon>
    </lineage>
</organism>
<feature type="compositionally biased region" description="Low complexity" evidence="1">
    <location>
        <begin position="75"/>
        <end position="87"/>
    </location>
</feature>
<name>A0A9P4WVC7_9PLEO</name>
<dbReference type="Gene3D" id="3.40.30.10">
    <property type="entry name" value="Glutaredoxin"/>
    <property type="match status" value="1"/>
</dbReference>